<evidence type="ECO:0000313" key="2">
    <source>
        <dbReference type="Proteomes" id="UP001143307"/>
    </source>
</evidence>
<comment type="caution">
    <text evidence="1">The sequence shown here is derived from an EMBL/GenBank/DDBJ whole genome shotgun (WGS) entry which is preliminary data.</text>
</comment>
<dbReference type="Gene3D" id="3.40.50.300">
    <property type="entry name" value="P-loop containing nucleotide triphosphate hydrolases"/>
    <property type="match status" value="1"/>
</dbReference>
<evidence type="ECO:0008006" key="3">
    <source>
        <dbReference type="Google" id="ProtNLM"/>
    </source>
</evidence>
<dbReference type="RefSeq" id="WP_279253762.1">
    <property type="nucleotide sequence ID" value="NZ_SHNP01000006.1"/>
</dbReference>
<keyword evidence="2" id="KW-1185">Reference proteome</keyword>
<proteinExistence type="predicted"/>
<dbReference type="Proteomes" id="UP001143307">
    <property type="component" value="Unassembled WGS sequence"/>
</dbReference>
<name>A0ABT3SYL5_9GAMM</name>
<accession>A0ABT3SYL5</accession>
<dbReference type="SUPFAM" id="SSF52540">
    <property type="entry name" value="P-loop containing nucleoside triphosphate hydrolases"/>
    <property type="match status" value="1"/>
</dbReference>
<protein>
    <recommendedName>
        <fullName evidence="3">Sulfotransferase family protein</fullName>
    </recommendedName>
</protein>
<dbReference type="InterPro" id="IPR027417">
    <property type="entry name" value="P-loop_NTPase"/>
</dbReference>
<organism evidence="1 2">
    <name type="scientific">Candidatus Seongchinamella marina</name>
    <dbReference type="NCBI Taxonomy" id="2518990"/>
    <lineage>
        <taxon>Bacteria</taxon>
        <taxon>Pseudomonadati</taxon>
        <taxon>Pseudomonadota</taxon>
        <taxon>Gammaproteobacteria</taxon>
        <taxon>Cellvibrionales</taxon>
        <taxon>Halieaceae</taxon>
        <taxon>Seongchinamella</taxon>
    </lineage>
</organism>
<sequence>MKNKSEFVVFCEPRTGSYSLISRLHSAHDITCHEELFKEGELELYPWHRRKMKRWTAAKRNNSPDEFLSELRALNPHKAFGFKLFNQHVNRVKPLRSYLNKPSIKKVVLYRDPLEVYASLLRARKTNKWTKPISAKNEVEEAPKVRFTPESIMAFATSYNAFLENAFKISQSSESFAISYSHIEQESRVNALLNFLGSSASIEDVHSEYAKQYTGSLEEAFENWNELNDFINSTVVFRDMPAGEK</sequence>
<dbReference type="EMBL" id="SHNP01000006">
    <property type="protein sequence ID" value="MCX2975101.1"/>
    <property type="molecule type" value="Genomic_DNA"/>
</dbReference>
<reference evidence="1" key="1">
    <citation type="submission" date="2019-02" db="EMBL/GenBank/DDBJ databases">
        <authorList>
            <person name="Li S.-H."/>
        </authorList>
    </citation>
    <scope>NUCLEOTIDE SEQUENCE</scope>
    <source>
        <strain evidence="1">IMCC8485</strain>
    </source>
</reference>
<gene>
    <name evidence="1" type="ORF">EYC87_16050</name>
</gene>
<evidence type="ECO:0000313" key="1">
    <source>
        <dbReference type="EMBL" id="MCX2975101.1"/>
    </source>
</evidence>